<name>A0A397B1P9_APHAT</name>
<evidence type="ECO:0000313" key="2">
    <source>
        <dbReference type="EMBL" id="RHY12079.1"/>
    </source>
</evidence>
<gene>
    <name evidence="2" type="ORF">DYB36_004337</name>
</gene>
<protein>
    <submittedName>
        <fullName evidence="2">Uncharacterized protein</fullName>
    </submittedName>
</protein>
<sequence length="623" mass="69467">MLPCTSPPPTTTTNMVDENDIESMTSLYSASSMDNHDDSFHCQYTVSAILIEEVSTPSYCIRSNASPRSFLFPLSRSWTSSFASDTANVVPISHNDGTTRIDEASYSSNATFGTYNSLGTSNHATVGTTSVDNLSFIQVEESSVESSNVRVVAPSSIGDAHSSSHRLLDLSALSSIDSTSTNPALDMRGVCYDEEESMWSRGPFPFALRPFAQTYTSTTARDFFRHSYNRSASSCTANGGSNTSAAPLFYYDDDQYEEHVNIWASRVWTSSSGKDEDIESFLQAMDTARGQLAQQLHHSQQHMHESQQPTTASSSSCMRRATLMHAISELPEVPHHLTYPTPSSSSSSVFGPMVKIESDESTSTILSPVIQSKLGRGSLPWFHRVFLLPHEPLRRALQTIRRLVPPTYLPFHSSHFKMPAFFAWFDQLALYIRTICHVKTHVVLSAILGVNPSLVKLLVATVKSYEAVLSLLDAVRFFQTFQPTTQAYSDLPNHGEMAWASYVLQLAEYVATLEHILCATLDRDEQDFGQALASTFNHESYVRQIQKRTETALPPHVKRVIVPWMLDGCDQFGGAPDDWQWGWWSKCMYETVWRRYYANNVVAHLHTLEFGTAAPTSPSSNDR</sequence>
<evidence type="ECO:0000256" key="1">
    <source>
        <dbReference type="SAM" id="MobiDB-lite"/>
    </source>
</evidence>
<dbReference type="AlphaFoldDB" id="A0A397B1P9"/>
<feature type="region of interest" description="Disordered" evidence="1">
    <location>
        <begin position="294"/>
        <end position="315"/>
    </location>
</feature>
<organism evidence="2 3">
    <name type="scientific">Aphanomyces astaci</name>
    <name type="common">Crayfish plague agent</name>
    <dbReference type="NCBI Taxonomy" id="112090"/>
    <lineage>
        <taxon>Eukaryota</taxon>
        <taxon>Sar</taxon>
        <taxon>Stramenopiles</taxon>
        <taxon>Oomycota</taxon>
        <taxon>Saprolegniomycetes</taxon>
        <taxon>Saprolegniales</taxon>
        <taxon>Verrucalvaceae</taxon>
        <taxon>Aphanomyces</taxon>
    </lineage>
</organism>
<dbReference type="EMBL" id="QUSZ01004919">
    <property type="protein sequence ID" value="RHY12079.1"/>
    <property type="molecule type" value="Genomic_DNA"/>
</dbReference>
<comment type="caution">
    <text evidence="2">The sequence shown here is derived from an EMBL/GenBank/DDBJ whole genome shotgun (WGS) entry which is preliminary data.</text>
</comment>
<dbReference type="Proteomes" id="UP000265427">
    <property type="component" value="Unassembled WGS sequence"/>
</dbReference>
<evidence type="ECO:0000313" key="3">
    <source>
        <dbReference type="Proteomes" id="UP000265427"/>
    </source>
</evidence>
<proteinExistence type="predicted"/>
<accession>A0A397B1P9</accession>
<reference evidence="2 3" key="1">
    <citation type="submission" date="2018-08" db="EMBL/GenBank/DDBJ databases">
        <title>Aphanomyces genome sequencing and annotation.</title>
        <authorList>
            <person name="Minardi D."/>
            <person name="Oidtmann B."/>
            <person name="Van Der Giezen M."/>
            <person name="Studholme D.J."/>
        </authorList>
    </citation>
    <scope>NUCLEOTIDE SEQUENCE [LARGE SCALE GENOMIC DNA]</scope>
    <source>
        <strain evidence="2 3">Kv</strain>
    </source>
</reference>
<dbReference type="VEuPathDB" id="FungiDB:H257_08353"/>